<comment type="subcellular location">
    <subcellularLocation>
        <location evidence="1">Membrane</location>
        <topology evidence="1">Multi-pass membrane protein</topology>
    </subcellularLocation>
</comment>
<dbReference type="HOGENOM" id="CLU_004825_0_0_1"/>
<dbReference type="InterPro" id="IPR052430">
    <property type="entry name" value="IVT-Associated"/>
</dbReference>
<protein>
    <submittedName>
        <fullName evidence="6">FUSC domain-containing protein</fullName>
    </submittedName>
</protein>
<gene>
    <name evidence="6" type="ORF">AG1IA_09388</name>
</gene>
<organism evidence="6 7">
    <name type="scientific">Thanatephorus cucumeris (strain AG1-IA)</name>
    <name type="common">Rice sheath blight fungus</name>
    <name type="synonym">Rhizoctonia solani</name>
    <dbReference type="NCBI Taxonomy" id="983506"/>
    <lineage>
        <taxon>Eukaryota</taxon>
        <taxon>Fungi</taxon>
        <taxon>Dikarya</taxon>
        <taxon>Basidiomycota</taxon>
        <taxon>Agaricomycotina</taxon>
        <taxon>Agaricomycetes</taxon>
        <taxon>Cantharellales</taxon>
        <taxon>Ceratobasidiaceae</taxon>
        <taxon>Rhizoctonia</taxon>
        <taxon>Rhizoctonia solani AG-1</taxon>
    </lineage>
</organism>
<dbReference type="AlphaFoldDB" id="L8WIF3"/>
<keyword evidence="4" id="KW-0472">Membrane</keyword>
<reference evidence="6 7" key="1">
    <citation type="journal article" date="2013" name="Nat. Commun.">
        <title>The evolution and pathogenic mechanisms of the rice sheath blight pathogen.</title>
        <authorList>
            <person name="Zheng A."/>
            <person name="Lin R."/>
            <person name="Xu L."/>
            <person name="Qin P."/>
            <person name="Tang C."/>
            <person name="Ai P."/>
            <person name="Zhang D."/>
            <person name="Liu Y."/>
            <person name="Sun Z."/>
            <person name="Feng H."/>
            <person name="Wang Y."/>
            <person name="Chen Y."/>
            <person name="Liang X."/>
            <person name="Fu R."/>
            <person name="Li Q."/>
            <person name="Zhang J."/>
            <person name="Yu X."/>
            <person name="Xie Z."/>
            <person name="Ding L."/>
            <person name="Guan P."/>
            <person name="Tang J."/>
            <person name="Liang Y."/>
            <person name="Wang S."/>
            <person name="Deng Q."/>
            <person name="Li S."/>
            <person name="Zhu J."/>
            <person name="Wang L."/>
            <person name="Liu H."/>
            <person name="Li P."/>
        </authorList>
    </citation>
    <scope>NUCLEOTIDE SEQUENCE [LARGE SCALE GENOMIC DNA]</scope>
    <source>
        <strain evidence="7">AG-1 IA</strain>
    </source>
</reference>
<keyword evidence="3" id="KW-1133">Transmembrane helix</keyword>
<name>L8WIF3_THACA</name>
<proteinExistence type="predicted"/>
<comment type="caution">
    <text evidence="6">The sequence shown here is derived from an EMBL/GenBank/DDBJ whole genome shotgun (WGS) entry which is preliminary data.</text>
</comment>
<feature type="region of interest" description="Disordered" evidence="5">
    <location>
        <begin position="838"/>
        <end position="872"/>
    </location>
</feature>
<dbReference type="GO" id="GO:0016020">
    <property type="term" value="C:membrane"/>
    <property type="evidence" value="ECO:0007669"/>
    <property type="project" value="UniProtKB-SubCell"/>
</dbReference>
<keyword evidence="7" id="KW-1185">Reference proteome</keyword>
<dbReference type="OrthoDB" id="68611at2759"/>
<evidence type="ECO:0000256" key="2">
    <source>
        <dbReference type="ARBA" id="ARBA00022692"/>
    </source>
</evidence>
<sequence>MMSLRWQPFIPSPHLVARMCVTCICSVIIVLRPVASLGGPYLFLILTVKELVFPPSTSPSAQIEASVVNMSGALFGLGWSNLGLVCATYAARRYGVDSDAPRVIRLVASIDFCLAGGWTNERFFINDGFGLYQGKYYLRHNRWLCDSVVFQWQYTNFTQLLFVCVIASTSSLVVSFGARIFVPAGGYAKDSINALGLLKDLVHLATTRTIDPPISELTRPSSPTLTVTNHPVPTQPAQSIEALQRKCLEASLALHTSYAYSAFELRVGRVPISLIKPLLTTIGRVREELAWGIVHATQSQPQHEDQLSKEELELLATLDDPSRSCADSIEDSISALQCAIGLCYGFHVPGCVCLSKKPDSIESGVTGHEKKAHPKPRTGRSAELSKLCVSNIHVERARLTDVQVVLRKQLDSVVKEMNDAHMFKVQRSGSKSREGSPTRSSVGETSHHNQLFRKSLYATSLLHISSEINRALTLMLSVLEIHASNRPRVFFLRPSWLWLGMSPRALFDQAQEEDRGGAEAASDADDTIALSTQEARQGVVQRRDKALLMSPAVQYASPVPVREKMQKTWENIRSTPLNLETLSNLIDLPRRILVIQWNKSNVLHFRVWLSRAVRKVQHSKHARHAIKHAFGITLLAIPSFLPTGTPAKHCLDLAPRHYASCKSPVTLRELDQLNAHGSAGRSLVPSLIRAKDMGDMPRESIWNRHYAYCKPFFSLQNKYQMLTSLNDQCIVNKSLVFRSITMPPIIFTPYLGLPHPSVIAALRGAQVAIGIVAAILINHFVFPRHCRVMFLEGMAQVLSKETALFLRTLNEAARTRNGMVRGAKMDLRLRRVSNSDMVETDRSIQGGNGDCPKDRGPDVWPTQNSRKCSPEGGDSSSIAIQAAYSISCVCIILFACEHAFRSRQPLPQILPSPRKAFDDLRREMMDALQSTTRATDVAYAIAENEVYEELIDAIEMLITITRELFGTNRWLSDGVCSFGISGIETPAVHSSAASLRRMDSFH</sequence>
<accession>L8WIF3</accession>
<evidence type="ECO:0000313" key="7">
    <source>
        <dbReference type="Proteomes" id="UP000011668"/>
    </source>
</evidence>
<evidence type="ECO:0000256" key="5">
    <source>
        <dbReference type="SAM" id="MobiDB-lite"/>
    </source>
</evidence>
<dbReference type="Proteomes" id="UP000011668">
    <property type="component" value="Unassembled WGS sequence"/>
</dbReference>
<evidence type="ECO:0000313" key="6">
    <source>
        <dbReference type="EMBL" id="ELU36583.1"/>
    </source>
</evidence>
<dbReference type="EMBL" id="AFRT01003240">
    <property type="protein sequence ID" value="ELU36583.1"/>
    <property type="molecule type" value="Genomic_DNA"/>
</dbReference>
<evidence type="ECO:0000256" key="4">
    <source>
        <dbReference type="ARBA" id="ARBA00023136"/>
    </source>
</evidence>
<dbReference type="PANTHER" id="PTHR47804:SF3">
    <property type="entry name" value="PROTEIN BRE4"/>
    <property type="match status" value="1"/>
</dbReference>
<dbReference type="PANTHER" id="PTHR47804">
    <property type="entry name" value="60S RIBOSOMAL PROTEIN L19"/>
    <property type="match status" value="1"/>
</dbReference>
<dbReference type="STRING" id="983506.L8WIF3"/>
<evidence type="ECO:0000256" key="3">
    <source>
        <dbReference type="ARBA" id="ARBA00022989"/>
    </source>
</evidence>
<evidence type="ECO:0000256" key="1">
    <source>
        <dbReference type="ARBA" id="ARBA00004141"/>
    </source>
</evidence>
<keyword evidence="2" id="KW-0812">Transmembrane</keyword>
<feature type="region of interest" description="Disordered" evidence="5">
    <location>
        <begin position="424"/>
        <end position="447"/>
    </location>
</feature>